<keyword evidence="6 10" id="KW-0560">Oxidoreductase</keyword>
<dbReference type="GO" id="GO:0009263">
    <property type="term" value="P:deoxyribonucleotide biosynthetic process"/>
    <property type="evidence" value="ECO:0007669"/>
    <property type="project" value="UniProtKB-KW"/>
</dbReference>
<dbReference type="SUPFAM" id="SSF51998">
    <property type="entry name" value="PFL-like glycyl radical enzymes"/>
    <property type="match status" value="1"/>
</dbReference>
<dbReference type="Pfam" id="PF03477">
    <property type="entry name" value="ATP-cone"/>
    <property type="match status" value="1"/>
</dbReference>
<evidence type="ECO:0000313" key="12">
    <source>
        <dbReference type="EMBL" id="EKD25293.1"/>
    </source>
</evidence>
<comment type="caution">
    <text evidence="12">The sequence shown here is derived from an EMBL/GenBank/DDBJ whole genome shotgun (WGS) entry which is preliminary data.</text>
</comment>
<dbReference type="SUPFAM" id="SSF48168">
    <property type="entry name" value="R1 subunit of ribonucleotide reductase, N-terminal domain"/>
    <property type="match status" value="1"/>
</dbReference>
<reference evidence="12" key="1">
    <citation type="journal article" date="2012" name="Science">
        <title>Fermentation, hydrogen, and sulfur metabolism in multiple uncultivated bacterial phyla.</title>
        <authorList>
            <person name="Wrighton K.C."/>
            <person name="Thomas B.C."/>
            <person name="Sharon I."/>
            <person name="Miller C.S."/>
            <person name="Castelle C.J."/>
            <person name="VerBerkmoes N.C."/>
            <person name="Wilkins M.J."/>
            <person name="Hettich R.L."/>
            <person name="Lipton M.S."/>
            <person name="Williams K.H."/>
            <person name="Long P.E."/>
            <person name="Banfield J.F."/>
        </authorList>
    </citation>
    <scope>NUCLEOTIDE SEQUENCE [LARGE SCALE GENOMIC DNA]</scope>
</reference>
<feature type="domain" description="ATP-cone" evidence="11">
    <location>
        <begin position="115"/>
        <end position="206"/>
    </location>
</feature>
<keyword evidence="5 9" id="KW-0067">ATP-binding</keyword>
<evidence type="ECO:0000256" key="10">
    <source>
        <dbReference type="RuleBase" id="RU003410"/>
    </source>
</evidence>
<dbReference type="GO" id="GO:0004748">
    <property type="term" value="F:ribonucleoside-diphosphate reductase activity, thioredoxin disulfide as acceptor"/>
    <property type="evidence" value="ECO:0007669"/>
    <property type="project" value="UniProtKB-EC"/>
</dbReference>
<dbReference type="Gene3D" id="3.20.70.20">
    <property type="match status" value="1"/>
</dbReference>
<evidence type="ECO:0000256" key="2">
    <source>
        <dbReference type="ARBA" id="ARBA00012274"/>
    </source>
</evidence>
<evidence type="ECO:0000256" key="4">
    <source>
        <dbReference type="ARBA" id="ARBA00022741"/>
    </source>
</evidence>
<dbReference type="Pfam" id="PF02867">
    <property type="entry name" value="Ribonuc_red_lgC"/>
    <property type="match status" value="1"/>
</dbReference>
<dbReference type="Pfam" id="PF00317">
    <property type="entry name" value="Ribonuc_red_lgN"/>
    <property type="match status" value="1"/>
</dbReference>
<dbReference type="EMBL" id="AMFJ01036095">
    <property type="protein sequence ID" value="EKD25293.1"/>
    <property type="molecule type" value="Genomic_DNA"/>
</dbReference>
<comment type="function">
    <text evidence="10">Provides the precursors necessary for DNA synthesis. Catalyzes the biosynthesis of deoxyribonucleotides from the corresponding ribonucleotides.</text>
</comment>
<evidence type="ECO:0000256" key="1">
    <source>
        <dbReference type="ARBA" id="ARBA00010406"/>
    </source>
</evidence>
<name>K1XY61_9BACT</name>
<dbReference type="GO" id="GO:0005971">
    <property type="term" value="C:ribonucleoside-diphosphate reductase complex"/>
    <property type="evidence" value="ECO:0007669"/>
    <property type="project" value="TreeGrafter"/>
</dbReference>
<feature type="domain" description="ATP-cone" evidence="11">
    <location>
        <begin position="4"/>
        <end position="99"/>
    </location>
</feature>
<dbReference type="InterPro" id="IPR000788">
    <property type="entry name" value="RNR_lg_C"/>
</dbReference>
<dbReference type="PRINTS" id="PR01183">
    <property type="entry name" value="RIBORDTASEM1"/>
</dbReference>
<dbReference type="PANTHER" id="PTHR11573">
    <property type="entry name" value="RIBONUCLEOSIDE-DIPHOSPHATE REDUCTASE LARGE CHAIN"/>
    <property type="match status" value="1"/>
</dbReference>
<dbReference type="InterPro" id="IPR013509">
    <property type="entry name" value="RNR_lsu_N"/>
</dbReference>
<dbReference type="PANTHER" id="PTHR11573:SF6">
    <property type="entry name" value="RIBONUCLEOSIDE-DIPHOSPHATE REDUCTASE LARGE SUBUNIT"/>
    <property type="match status" value="1"/>
</dbReference>
<proteinExistence type="inferred from homology"/>
<keyword evidence="7 10" id="KW-0215">Deoxyribonucleotide synthesis</keyword>
<dbReference type="InterPro" id="IPR005144">
    <property type="entry name" value="ATP-cone_dom"/>
</dbReference>
<evidence type="ECO:0000256" key="7">
    <source>
        <dbReference type="ARBA" id="ARBA00023116"/>
    </source>
</evidence>
<evidence type="ECO:0000256" key="6">
    <source>
        <dbReference type="ARBA" id="ARBA00023002"/>
    </source>
</evidence>
<evidence type="ECO:0000259" key="11">
    <source>
        <dbReference type="PROSITE" id="PS51161"/>
    </source>
</evidence>
<dbReference type="GO" id="GO:0005524">
    <property type="term" value="F:ATP binding"/>
    <property type="evidence" value="ECO:0007669"/>
    <property type="project" value="UniProtKB-UniRule"/>
</dbReference>
<dbReference type="PROSITE" id="PS51161">
    <property type="entry name" value="ATP_CONE"/>
    <property type="match status" value="2"/>
</dbReference>
<evidence type="ECO:0000256" key="9">
    <source>
        <dbReference type="PROSITE-ProRule" id="PRU00492"/>
    </source>
</evidence>
<comment type="catalytic activity">
    <reaction evidence="8 10">
        <text>a 2'-deoxyribonucleoside 5'-diphosphate + [thioredoxin]-disulfide + H2O = a ribonucleoside 5'-diphosphate + [thioredoxin]-dithiol</text>
        <dbReference type="Rhea" id="RHEA:23252"/>
        <dbReference type="Rhea" id="RHEA-COMP:10698"/>
        <dbReference type="Rhea" id="RHEA-COMP:10700"/>
        <dbReference type="ChEBI" id="CHEBI:15377"/>
        <dbReference type="ChEBI" id="CHEBI:29950"/>
        <dbReference type="ChEBI" id="CHEBI:50058"/>
        <dbReference type="ChEBI" id="CHEBI:57930"/>
        <dbReference type="ChEBI" id="CHEBI:73316"/>
        <dbReference type="EC" id="1.17.4.1"/>
    </reaction>
</comment>
<evidence type="ECO:0000256" key="5">
    <source>
        <dbReference type="ARBA" id="ARBA00022840"/>
    </source>
</evidence>
<organism evidence="12">
    <name type="scientific">uncultured bacterium</name>
    <name type="common">gcode 4</name>
    <dbReference type="NCBI Taxonomy" id="1234023"/>
    <lineage>
        <taxon>Bacteria</taxon>
        <taxon>environmental samples</taxon>
    </lineage>
</organism>
<accession>K1XY61</accession>
<dbReference type="InterPro" id="IPR013346">
    <property type="entry name" value="NrdE_NrdA_C"/>
</dbReference>
<sequence length="869" mass="102069">MNIPQIKKRNWEIVAFDLNRIQTAITKAYQATHTDNTDIPIVIDDIHQQLMDKQEMLAEGVYIEVEYVQDIVEKTLMKYEKFETAKAYILYREERKKQRTEELSKKHEQLEKKAFMVTKNNWSKQSFNRKKIENTYNHIAKELREECTFQELKNNLEKYLVNDIATKDITKLLIKTAINLISIQNTKREYIAGRLASIELYKQVGRTRKITQEQIYSPESYLALMEDYIQQWLYYKDFFKHYSKEDILQVGHYLSKETDMDYNYTTTLMLKKRYLLNPNKIYKELPQEMYMSIALFLAIPEPKEKRIEVALKIYEYCSTQKISLPTPTLMNARTNFHQLSSCFKLNVDDDLRSIYHNIENMAQISKFWGGIGVYMGNIRSKWSDIRGVQGASGGVIPRIKVINDTATAVNQLWARAGAISITLDVWHKDILDFFDLQTETGDIRKKSFDVFPAISIPDIFMKRVIENRHRTLFDPQEIEKILWKKLQDSFWEDFTIEYEKLEQREDIRLKQTISAKELFKKFLKSVVETGMPYVFFRDTVNRTNPNSHKWNVYSTQLCTEICQNTSPAKFVEESEEDGTISIKYTAWDTVVCNLASINVAKVHTLEEIEKVVPIAMRILDNVITLNYFPIKEAEITSKKYRSVGLWFLGLAEYLATHNMMYESAFARDHVDKLFEQYAYTTLESSVQLAQERWAYEYFPWSKRSEGILFGRDKQWLVQHGNLKDQRSTLIDKIQEFWLRFSYHLSPAPNTSTSLVVGTTAGLLPIYKKYFVETNGIAPSVNVAPNLNAQNIRYYKEYIHMKMTEVINMITTIQKRIDQSISFEWMVNPAETSPVELYNYFIQARQQGIKTTYYVRSMSLEVEECSSCSG</sequence>
<keyword evidence="4 9" id="KW-0547">Nucleotide-binding</keyword>
<dbReference type="InterPro" id="IPR039718">
    <property type="entry name" value="Rrm1"/>
</dbReference>
<dbReference type="NCBIfam" id="TIGR02506">
    <property type="entry name" value="NrdE_NrdA"/>
    <property type="match status" value="1"/>
</dbReference>
<dbReference type="AlphaFoldDB" id="K1XY61"/>
<evidence type="ECO:0000256" key="8">
    <source>
        <dbReference type="ARBA" id="ARBA00047754"/>
    </source>
</evidence>
<protein>
    <recommendedName>
        <fullName evidence="2 10">Ribonucleoside-diphosphate reductase</fullName>
        <ecNumber evidence="2 10">1.17.4.1</ecNumber>
    </recommendedName>
</protein>
<dbReference type="EC" id="1.17.4.1" evidence="2 10"/>
<keyword evidence="3" id="KW-0021">Allosteric enzyme</keyword>
<gene>
    <name evidence="12" type="ORF">ACD_80C00088G0003</name>
</gene>
<dbReference type="UniPathway" id="UPA00326"/>
<evidence type="ECO:0000256" key="3">
    <source>
        <dbReference type="ARBA" id="ARBA00022533"/>
    </source>
</evidence>
<comment type="similarity">
    <text evidence="1 10">Belongs to the ribonucleoside diphosphate reductase large chain family.</text>
</comment>
<dbReference type="InterPro" id="IPR008926">
    <property type="entry name" value="RNR_R1-su_N"/>
</dbReference>